<proteinExistence type="inferred from homology"/>
<dbReference type="STRING" id="758820.SAMN00777080_4840"/>
<dbReference type="Proteomes" id="UP000192333">
    <property type="component" value="Chromosome I"/>
</dbReference>
<dbReference type="PROSITE" id="PS51257">
    <property type="entry name" value="PROKAR_LIPOPROTEIN"/>
    <property type="match status" value="1"/>
</dbReference>
<comment type="subcellular location">
    <subcellularLocation>
        <location evidence="1">Cell outer membrane</location>
    </subcellularLocation>
</comment>
<feature type="domain" description="RagB/SusD" evidence="7">
    <location>
        <begin position="266"/>
        <end position="475"/>
    </location>
</feature>
<keyword evidence="4" id="KW-0472">Membrane</keyword>
<dbReference type="AlphaFoldDB" id="A0A1W2HBA9"/>
<evidence type="ECO:0000259" key="7">
    <source>
        <dbReference type="Pfam" id="PF07980"/>
    </source>
</evidence>
<evidence type="ECO:0000313" key="8">
    <source>
        <dbReference type="EMBL" id="SMD46159.1"/>
    </source>
</evidence>
<dbReference type="GO" id="GO:0009279">
    <property type="term" value="C:cell outer membrane"/>
    <property type="evidence" value="ECO:0007669"/>
    <property type="project" value="UniProtKB-SubCell"/>
</dbReference>
<dbReference type="InterPro" id="IPR012944">
    <property type="entry name" value="SusD_RagB_dom"/>
</dbReference>
<comment type="similarity">
    <text evidence="2">Belongs to the SusD family.</text>
</comment>
<feature type="signal peptide" evidence="6">
    <location>
        <begin position="1"/>
        <end position="24"/>
    </location>
</feature>
<evidence type="ECO:0000313" key="9">
    <source>
        <dbReference type="Proteomes" id="UP000192333"/>
    </source>
</evidence>
<accession>A0A1W2HBA9</accession>
<evidence type="ECO:0000256" key="6">
    <source>
        <dbReference type="SAM" id="SignalP"/>
    </source>
</evidence>
<dbReference type="InterPro" id="IPR011990">
    <property type="entry name" value="TPR-like_helical_dom_sf"/>
</dbReference>
<keyword evidence="9" id="KW-1185">Reference proteome</keyword>
<dbReference type="EMBL" id="LT838813">
    <property type="protein sequence ID" value="SMD46159.1"/>
    <property type="molecule type" value="Genomic_DNA"/>
</dbReference>
<sequence length="508" mass="57242">MKNIKFIKNTLALMMAFLVTTSCLDLLDEPLENQIIAAETDYTQSSNMILMLYGAYGELYGSQWETYMLLGVRGDDVTAAGDQFPLTETDEFRYDRNFWMYNSVWLNLYTDLIYWHGAIEEIRKYQAAGANQANAEQYIAEIKVMQGFELLQLARTWGAILIPNSSQPSALYEIELSSFEEVMEYVSEMMDDAIPLLPSVHPKDRSDLRGGVTRGTALAVKAMANLELKNYSAVAEATGQIIGSNNYALEPDYYQLFKIPGKLNSENILEFQYSDFGTATGTRTTYPFVSYGPASWTPAVPGASTGWGFFAPSVKYIKFMLDRGEQERLQTTVLFTPDGMDEIMSDPQYATLPSWVSNITPDGDRFNNHPRYNFLSGKHYLPSNQLIPGRFSYGSNKNFTAIRYSEVLLMHAEALVNGASSSVLSADEAVNLVRSRVGLGQLSGVTLDDVLNEKYAEFGMESGIRFYDLMRYNRGTELNFGGRNFTPETDRYLPYPLEQENILPQLKK</sequence>
<keyword evidence="5" id="KW-0998">Cell outer membrane</keyword>
<dbReference type="Gene3D" id="1.25.40.390">
    <property type="match status" value="1"/>
</dbReference>
<dbReference type="OrthoDB" id="617686at2"/>
<keyword evidence="3 6" id="KW-0732">Signal</keyword>
<reference evidence="9" key="1">
    <citation type="submission" date="2017-04" db="EMBL/GenBank/DDBJ databases">
        <authorList>
            <person name="Varghese N."/>
            <person name="Submissions S."/>
        </authorList>
    </citation>
    <scope>NUCLEOTIDE SEQUENCE [LARGE SCALE GENOMIC DNA]</scope>
    <source>
        <strain evidence="9">DSM 16537</strain>
    </source>
</reference>
<evidence type="ECO:0000256" key="2">
    <source>
        <dbReference type="ARBA" id="ARBA00006275"/>
    </source>
</evidence>
<name>A0A1W2HBA9_9BACT</name>
<organism evidence="8 9">
    <name type="scientific">Aquiflexum balticum DSM 16537</name>
    <dbReference type="NCBI Taxonomy" id="758820"/>
    <lineage>
        <taxon>Bacteria</taxon>
        <taxon>Pseudomonadati</taxon>
        <taxon>Bacteroidota</taxon>
        <taxon>Cytophagia</taxon>
        <taxon>Cytophagales</taxon>
        <taxon>Cyclobacteriaceae</taxon>
        <taxon>Aquiflexum</taxon>
    </lineage>
</organism>
<evidence type="ECO:0000256" key="4">
    <source>
        <dbReference type="ARBA" id="ARBA00023136"/>
    </source>
</evidence>
<dbReference type="RefSeq" id="WP_084123097.1">
    <property type="nucleotide sequence ID" value="NZ_LT838813.1"/>
</dbReference>
<feature type="chain" id="PRO_5012280689" evidence="6">
    <location>
        <begin position="25"/>
        <end position="508"/>
    </location>
</feature>
<gene>
    <name evidence="8" type="ORF">SAMN00777080_4840</name>
</gene>
<protein>
    <submittedName>
        <fullName evidence="8">SusD family protein</fullName>
    </submittedName>
</protein>
<evidence type="ECO:0000256" key="1">
    <source>
        <dbReference type="ARBA" id="ARBA00004442"/>
    </source>
</evidence>
<evidence type="ECO:0000256" key="5">
    <source>
        <dbReference type="ARBA" id="ARBA00023237"/>
    </source>
</evidence>
<dbReference type="SUPFAM" id="SSF48452">
    <property type="entry name" value="TPR-like"/>
    <property type="match status" value="1"/>
</dbReference>
<dbReference type="Pfam" id="PF07980">
    <property type="entry name" value="SusD_RagB"/>
    <property type="match status" value="1"/>
</dbReference>
<evidence type="ECO:0000256" key="3">
    <source>
        <dbReference type="ARBA" id="ARBA00022729"/>
    </source>
</evidence>